<protein>
    <submittedName>
        <fullName evidence="3">Uncharacterized conserved protein, contains FIST_N domain</fullName>
    </submittedName>
</protein>
<dbReference type="Proteomes" id="UP000198796">
    <property type="component" value="Unassembled WGS sequence"/>
</dbReference>
<dbReference type="PANTHER" id="PTHR40252:SF2">
    <property type="entry name" value="BLR0328 PROTEIN"/>
    <property type="match status" value="1"/>
</dbReference>
<evidence type="ECO:0000313" key="4">
    <source>
        <dbReference type="Proteomes" id="UP000198796"/>
    </source>
</evidence>
<proteinExistence type="predicted"/>
<evidence type="ECO:0000259" key="1">
    <source>
        <dbReference type="SMART" id="SM00897"/>
    </source>
</evidence>
<evidence type="ECO:0000313" key="3">
    <source>
        <dbReference type="EMBL" id="SFB12278.1"/>
    </source>
</evidence>
<dbReference type="InterPro" id="IPR013702">
    <property type="entry name" value="FIST_domain_N"/>
</dbReference>
<reference evidence="3 4" key="1">
    <citation type="submission" date="2016-10" db="EMBL/GenBank/DDBJ databases">
        <authorList>
            <person name="de Groot N.N."/>
        </authorList>
    </citation>
    <scope>NUCLEOTIDE SEQUENCE [LARGE SCALE GENOMIC DNA]</scope>
    <source>
        <strain evidence="3 4">DSM 29316</strain>
    </source>
</reference>
<sequence length="387" mass="42490">MLNAAPPVAPLFGIAVSRAETAEDVVREMSEALIGRDICFLLVFVPDRLELAEMAPALNRHFSGIPVFGCTTAGQIAPDTGYDADALVAIAFPKRHFRCASMLIDPLNPLPIKEISTNARRLAAQFQRTADWNRLALIFADGLSRQEDLLVAALATALDDLPLFGGSAGHALRFDETHVLHGGQFHRDAALLLLLETDLEYAGLGFDHFLPTDKHMVVTEAIPEERVVLELNGAPAAQEYARLVGCDVDRLSPEVFAENPVLVRNSSMYHVRAIQKVHQGGALAFFSAIDDGLLLTLGEGQEVLRTLEEGLGLKDAAGRPPEMILGFDCFLRLLEIETKAMRLDASEILKRHRVVGFNTYGEQHCGVHVNQTFVGVAFFQPRRRDLH</sequence>
<accession>A0A1I0YIU8</accession>
<dbReference type="InterPro" id="IPR019494">
    <property type="entry name" value="FIST_C"/>
</dbReference>
<dbReference type="Pfam" id="PF08495">
    <property type="entry name" value="FIST"/>
    <property type="match status" value="1"/>
</dbReference>
<dbReference type="OrthoDB" id="9807948at2"/>
<feature type="domain" description="FIST C-domain" evidence="2">
    <location>
        <begin position="236"/>
        <end position="366"/>
    </location>
</feature>
<dbReference type="EMBL" id="FOJU01000005">
    <property type="protein sequence ID" value="SFB12278.1"/>
    <property type="molecule type" value="Genomic_DNA"/>
</dbReference>
<keyword evidence="4" id="KW-1185">Reference proteome</keyword>
<dbReference type="Pfam" id="PF10442">
    <property type="entry name" value="FIST_C"/>
    <property type="match status" value="1"/>
</dbReference>
<feature type="domain" description="FIST" evidence="1">
    <location>
        <begin position="37"/>
        <end position="235"/>
    </location>
</feature>
<dbReference type="PANTHER" id="PTHR40252">
    <property type="entry name" value="BLR0328 PROTEIN"/>
    <property type="match status" value="1"/>
</dbReference>
<evidence type="ECO:0000259" key="2">
    <source>
        <dbReference type="SMART" id="SM01204"/>
    </source>
</evidence>
<dbReference type="STRING" id="871651.SAMN05421688_3060"/>
<name>A0A1I0YIU8_9RHOB</name>
<dbReference type="AlphaFoldDB" id="A0A1I0YIU8"/>
<dbReference type="SMART" id="SM00897">
    <property type="entry name" value="FIST"/>
    <property type="match status" value="1"/>
</dbReference>
<dbReference type="RefSeq" id="WP_092066441.1">
    <property type="nucleotide sequence ID" value="NZ_FOJU01000005.1"/>
</dbReference>
<dbReference type="SMART" id="SM01204">
    <property type="entry name" value="FIST_C"/>
    <property type="match status" value="1"/>
</dbReference>
<gene>
    <name evidence="3" type="ORF">SAMN05421688_3060</name>
</gene>
<organism evidence="3 4">
    <name type="scientific">Poseidonocella pacifica</name>
    <dbReference type="NCBI Taxonomy" id="871651"/>
    <lineage>
        <taxon>Bacteria</taxon>
        <taxon>Pseudomonadati</taxon>
        <taxon>Pseudomonadota</taxon>
        <taxon>Alphaproteobacteria</taxon>
        <taxon>Rhodobacterales</taxon>
        <taxon>Roseobacteraceae</taxon>
        <taxon>Poseidonocella</taxon>
    </lineage>
</organism>